<dbReference type="AlphaFoldDB" id="A0A1B8XT48"/>
<sequence length="143" mass="16140">MTLLPSLSDFCINVPRQTYRLPLSGFVPNVPRQMYLWPISVTGTSPVAPPGTPAGVYFSSQPSQRASAILRGYGLTAFRCTQSHWKDTLTVPQLMWVQKQYAAVSPQHGLEIMRTPRDPPWSTRAKTIHSRQNICTRDLNDRQ</sequence>
<reference evidence="1" key="3">
    <citation type="submission" date="2016-05" db="EMBL/GenBank/DDBJ databases">
        <title>WGS assembly of Xenopus tropicalis.</title>
        <authorList>
            <person name="Sessions A."/>
            <person name="Jenkins J."/>
            <person name="Mitros T."/>
            <person name="Lyons J.T."/>
            <person name="Dichmann D.S."/>
            <person name="Robert J."/>
            <person name="Harland R.M."/>
            <person name="Rokhsar D.S."/>
        </authorList>
    </citation>
    <scope>NUCLEOTIDE SEQUENCE</scope>
    <source>
        <strain evidence="1">Nigerian</strain>
    </source>
</reference>
<reference evidence="1" key="1">
    <citation type="submission" date="2009-11" db="EMBL/GenBank/DDBJ databases">
        <authorList>
            <consortium name="US DOE Joint Genome Institute (JGI-PGF)"/>
            <person name="Ottilar R."/>
            <person name="Schmutz J."/>
            <person name="Salamov A."/>
            <person name="Cheng J.F."/>
            <person name="Lucas S."/>
            <person name="Pitluck S."/>
            <person name="Gundlach H."/>
            <person name="Guo Y."/>
            <person name="Haberer G."/>
            <person name="Nasrallah J."/>
            <person name="Mayer K.F.X."/>
            <person name="van de Peer Y."/>
            <person name="Weigel D."/>
            <person name="Grigoriev I.V."/>
        </authorList>
    </citation>
    <scope>NUCLEOTIDE SEQUENCE</scope>
    <source>
        <strain evidence="1">Nigerian</strain>
    </source>
</reference>
<evidence type="ECO:0000313" key="1">
    <source>
        <dbReference type="EMBL" id="OCA13823.1"/>
    </source>
</evidence>
<gene>
    <name evidence="1" type="ORF">XENTR_v90029289mg</name>
</gene>
<name>A0A1B8XT48_XENTR</name>
<reference evidence="1" key="2">
    <citation type="journal article" date="2010" name="Science">
        <title>The genome of the Western clawed frog Xenopus tropicalis.</title>
        <authorList>
            <person name="Hellsten U."/>
            <person name="Harland R.M."/>
            <person name="Gilchrist M.J."/>
            <person name="Hendrix D."/>
            <person name="Jurka J."/>
            <person name="Kapitonov V."/>
            <person name="Ovcharenko I."/>
            <person name="Putnam N.H."/>
            <person name="Shu S."/>
            <person name="Taher L."/>
            <person name="Blitz I.L."/>
            <person name="Blumberg B."/>
            <person name="Dichmann D.S."/>
            <person name="Dubchak I."/>
            <person name="Amaya E."/>
            <person name="Detter J.C."/>
            <person name="Fletcher R."/>
            <person name="Gerhard D.S."/>
            <person name="Goodstein D."/>
            <person name="Graves T."/>
            <person name="Grigoriev I.V."/>
            <person name="Grimwood J."/>
            <person name="Kawashima T."/>
            <person name="Lindquist E."/>
            <person name="Lucas S.M."/>
            <person name="Mead P.E."/>
            <person name="Mitros T."/>
            <person name="Ogino H."/>
            <person name="Ohta Y."/>
            <person name="Poliakov A.V."/>
            <person name="Pollet N."/>
            <person name="Robert J."/>
            <person name="Salamov A."/>
            <person name="Sater A.K."/>
            <person name="Schmutz J."/>
            <person name="Terry A."/>
            <person name="Vize P.D."/>
            <person name="Warren W.C."/>
            <person name="Wells D."/>
            <person name="Wills A."/>
            <person name="Wilson R.K."/>
            <person name="Zimmerman L.B."/>
            <person name="Zorn A.M."/>
            <person name="Grainger R."/>
            <person name="Grammer T."/>
            <person name="Khokha M.K."/>
            <person name="Richardson P.M."/>
            <person name="Rokhsar D.S."/>
        </authorList>
    </citation>
    <scope>NUCLEOTIDE SEQUENCE [LARGE SCALE GENOMIC DNA]</scope>
    <source>
        <strain evidence="1">Nigerian</strain>
    </source>
</reference>
<protein>
    <submittedName>
        <fullName evidence="1">Uncharacterized protein</fullName>
    </submittedName>
</protein>
<dbReference type="EMBL" id="KV463975">
    <property type="protein sequence ID" value="OCA13823.1"/>
    <property type="molecule type" value="Genomic_DNA"/>
</dbReference>
<proteinExistence type="predicted"/>
<organism evidence="1">
    <name type="scientific">Xenopus tropicalis</name>
    <name type="common">Western clawed frog</name>
    <name type="synonym">Silurana tropicalis</name>
    <dbReference type="NCBI Taxonomy" id="8364"/>
    <lineage>
        <taxon>Eukaryota</taxon>
        <taxon>Metazoa</taxon>
        <taxon>Chordata</taxon>
        <taxon>Craniata</taxon>
        <taxon>Vertebrata</taxon>
        <taxon>Euteleostomi</taxon>
        <taxon>Amphibia</taxon>
        <taxon>Batrachia</taxon>
        <taxon>Anura</taxon>
        <taxon>Pipoidea</taxon>
        <taxon>Pipidae</taxon>
        <taxon>Xenopodinae</taxon>
        <taxon>Xenopus</taxon>
        <taxon>Silurana</taxon>
    </lineage>
</organism>
<accession>A0A1B8XT48</accession>